<feature type="compositionally biased region" description="Low complexity" evidence="10">
    <location>
        <begin position="908"/>
        <end position="920"/>
    </location>
</feature>
<evidence type="ECO:0000313" key="13">
    <source>
        <dbReference type="Proteomes" id="UP000019478"/>
    </source>
</evidence>
<evidence type="ECO:0000259" key="11">
    <source>
        <dbReference type="PROSITE" id="PS50011"/>
    </source>
</evidence>
<dbReference type="CDD" id="cd13980">
    <property type="entry name" value="STKc_Vps15"/>
    <property type="match status" value="1"/>
</dbReference>
<dbReference type="Gene3D" id="2.130.10.10">
    <property type="entry name" value="YVTN repeat-like/Quinoprotein amine dehydrogenase"/>
    <property type="match status" value="2"/>
</dbReference>
<sequence>MGQGYSMTTLSAASASIDVPELADLVHEKTLASARFMKSVRARSQHGFVFVKAVMKPYSSFSVHKYVKQITEERNILANVPNALGYQRIVEVGSGGFLVRQYVFSSVYDRMSTRPFLEDIEKKWLSFQLLCAVRDCHAQNVYHGDIKTENLLVTSWNWLYLTDFSSSFKPTYLPEDNPADFSFYFDTSSRRTCYIAPERFTTANSGDQQGGMNWAMDIFSVGCTIAEIFLEGPIFNLSQIFKYRAREYSPEHTHLNKIEDPEVRAMILNMIELDPEKRYNAEQLLSFYRSKIFPEYFYSFLHQYMLDLTRSATAAKPVDLDAASLSECDEKIDRVYYDFDKISFFLGYGPSSAKRSSRSPLALRSNNRAKLQDPDPSLYDGSLLFLTLVVSSMRNSAKAAARLRACDLLVAFAERLPDEAKLDRILPYVVGLLADSSDVVKASAIYAMTSIFEMVQVVSPINAYIFPEYIFPRLRQFVLGPSNQPSVVVRSAYASCLASLALSSSRILDMVHAIRADGRLPALREDDWAPESSYHGLYDVARAELTPHFEDSTIALITDPEPSVRRALLGSVSRLCVFFGSSKASDVILTHLNTYLNDKDWILRCSFFEALVGIASYVGTASLEKFILPIMVGSLTDTESFVVEKVFRSLARMAALGLLQKSTTWELDGIAVRFLAHPSIWVRESAVQFIVLSAKYIPPADQYCIVLPIIQPFLKNPVHVLTEERILDNLKRPLPRIVFDSALNWAARKGNSLFWTAASRDEALTLSDPSTPQNPSALARRLLTRIPPSQKDKDDQSSLESLRNLGMTPEDETKLLALREYILKVSKHKSSGDLDEKHRQLNNIISLNSIDVTPQTVFFDQREALREMKSRPYSAPQKKSRKNERHSLADALLDASTSIDEPSTRRNSPSGSGPSTATPSLKPIDIGNRRTSAIATDRGPAISVERASTSSRLSVPSAGGSPVGVDRLSLRQSSSPLQLRHRNSGLNLMNRADSVKADAEISTISENAFGKVDGPQNRIGARTSGLNIAANLTGRSRSVSPRIGGAETPIYEANHSYTGTDSNVLRLLETHFVENFPVDQMDFGGNRPSADTNAPIKRATDVPQQHSGRAPQQVHGYRTEPWRPSGQLLAQLSEHTAVINRVCAAPDHAFFVTASDDGTCKVWDTIRLEKNVTLRSRYTHRHAEGAKVKSLCFIDSSHTFLSGADDGSIQAVHIDYRSVDGGESSRYGKPRLVRDYQIPSSSPRDGQTTGGRADGTVESPPEYAVWLYHYRTQTSQSILLVATNMCRILAIDLKNMEIIHTMNNPVHHGTPTTFCVDKKRHWLLLGTSHGILDLWDLRFKLRLRGFGIQTDARIDRILLHPSKGHGRWVMVSAGGEISVWDVEKLVCREVLRPGASTARNEKTGPYEAWNPDEENSESILSRFARELSVDGNAVEPQIRPTTDRFSNGSPIKKPLTALDSVSTTFTPAILAMYIMNDYLLNPSQPDNPYKHPLLLTGGADRVLRYWDIQRPENSFIVSGPQLYGEEGQAAKPKYEVSHPLALSAGAQIALVQETLNDDGLGEKKTSKKDTRSSRDPMASPARTNSPTPASGAMATGSSTPAQAGFLSPSTGSTSRNTSAAAAAAASKPPRNTIISAAQQQLLRTHADGITDVIGLRKPYGCVVSVDRGGNVFVFQ</sequence>
<dbReference type="STRING" id="1182542.W9YQJ8"/>
<feature type="compositionally biased region" description="Polar residues" evidence="10">
    <location>
        <begin position="895"/>
        <end position="907"/>
    </location>
</feature>
<keyword evidence="4" id="KW-0808">Transferase</keyword>
<dbReference type="GO" id="GO:0005770">
    <property type="term" value="C:late endosome"/>
    <property type="evidence" value="ECO:0007669"/>
    <property type="project" value="TreeGrafter"/>
</dbReference>
<dbReference type="InterPro" id="IPR036322">
    <property type="entry name" value="WD40_repeat_dom_sf"/>
</dbReference>
<dbReference type="SUPFAM" id="SSF56112">
    <property type="entry name" value="Protein kinase-like (PK-like)"/>
    <property type="match status" value="1"/>
</dbReference>
<evidence type="ECO:0000256" key="6">
    <source>
        <dbReference type="ARBA" id="ARBA00022741"/>
    </source>
</evidence>
<dbReference type="GO" id="GO:0016236">
    <property type="term" value="P:macroautophagy"/>
    <property type="evidence" value="ECO:0007669"/>
    <property type="project" value="InterPro"/>
</dbReference>
<feature type="domain" description="Protein kinase" evidence="11">
    <location>
        <begin position="1"/>
        <end position="305"/>
    </location>
</feature>
<dbReference type="InterPro" id="IPR055231">
    <property type="entry name" value="2AA_helical"/>
</dbReference>
<dbReference type="EMBL" id="AMGY01000001">
    <property type="protein sequence ID" value="EXJ91920.1"/>
    <property type="molecule type" value="Genomic_DNA"/>
</dbReference>
<dbReference type="InterPro" id="IPR011989">
    <property type="entry name" value="ARM-like"/>
</dbReference>
<name>W9YQJ8_9EURO</name>
<dbReference type="Pfam" id="PF00069">
    <property type="entry name" value="Pkinase"/>
    <property type="match status" value="1"/>
</dbReference>
<dbReference type="InterPro" id="IPR045162">
    <property type="entry name" value="Vps15-like"/>
</dbReference>
<dbReference type="Pfam" id="PF00400">
    <property type="entry name" value="WD40"/>
    <property type="match status" value="1"/>
</dbReference>
<dbReference type="RefSeq" id="XP_007728810.1">
    <property type="nucleotide sequence ID" value="XM_007730620.1"/>
</dbReference>
<dbReference type="GO" id="GO:0071561">
    <property type="term" value="C:nucleus-vacuole junction"/>
    <property type="evidence" value="ECO:0007669"/>
    <property type="project" value="TreeGrafter"/>
</dbReference>
<evidence type="ECO:0000256" key="7">
    <source>
        <dbReference type="ARBA" id="ARBA00022777"/>
    </source>
</evidence>
<feature type="region of interest" description="Disordered" evidence="10">
    <location>
        <begin position="1221"/>
        <end position="1257"/>
    </location>
</feature>
<dbReference type="InterPro" id="IPR008271">
    <property type="entry name" value="Ser/Thr_kinase_AS"/>
</dbReference>
<evidence type="ECO:0000256" key="9">
    <source>
        <dbReference type="PROSITE-ProRule" id="PRU00221"/>
    </source>
</evidence>
<feature type="region of interest" description="Disordered" evidence="10">
    <location>
        <begin position="1557"/>
        <end position="1628"/>
    </location>
</feature>
<organism evidence="12 13">
    <name type="scientific">Capronia epimyces CBS 606.96</name>
    <dbReference type="NCBI Taxonomy" id="1182542"/>
    <lineage>
        <taxon>Eukaryota</taxon>
        <taxon>Fungi</taxon>
        <taxon>Dikarya</taxon>
        <taxon>Ascomycota</taxon>
        <taxon>Pezizomycotina</taxon>
        <taxon>Eurotiomycetes</taxon>
        <taxon>Chaetothyriomycetidae</taxon>
        <taxon>Chaetothyriales</taxon>
        <taxon>Herpotrichiellaceae</taxon>
        <taxon>Capronia</taxon>
    </lineage>
</organism>
<dbReference type="Proteomes" id="UP000019478">
    <property type="component" value="Unassembled WGS sequence"/>
</dbReference>
<dbReference type="OrthoDB" id="242910at2759"/>
<keyword evidence="5" id="KW-0677">Repeat</keyword>
<proteinExistence type="predicted"/>
<dbReference type="GO" id="GO:0004674">
    <property type="term" value="F:protein serine/threonine kinase activity"/>
    <property type="evidence" value="ECO:0007669"/>
    <property type="project" value="UniProtKB-KW"/>
</dbReference>
<accession>W9YQJ8</accession>
<dbReference type="PROSITE" id="PS50294">
    <property type="entry name" value="WD_REPEATS_REGION"/>
    <property type="match status" value="1"/>
</dbReference>
<dbReference type="PROSITE" id="PS00108">
    <property type="entry name" value="PROTEIN_KINASE_ST"/>
    <property type="match status" value="1"/>
</dbReference>
<dbReference type="SMART" id="SM00320">
    <property type="entry name" value="WD40"/>
    <property type="match status" value="5"/>
</dbReference>
<dbReference type="InterPro" id="IPR000719">
    <property type="entry name" value="Prot_kinase_dom"/>
</dbReference>
<reference evidence="12 13" key="1">
    <citation type="submission" date="2013-03" db="EMBL/GenBank/DDBJ databases">
        <title>The Genome Sequence of Capronia epimyces CBS 606.96.</title>
        <authorList>
            <consortium name="The Broad Institute Genomics Platform"/>
            <person name="Cuomo C."/>
            <person name="de Hoog S."/>
            <person name="Gorbushina A."/>
            <person name="Walker B."/>
            <person name="Young S.K."/>
            <person name="Zeng Q."/>
            <person name="Gargeya S."/>
            <person name="Fitzgerald M."/>
            <person name="Haas B."/>
            <person name="Abouelleil A."/>
            <person name="Allen A.W."/>
            <person name="Alvarado L."/>
            <person name="Arachchi H.M."/>
            <person name="Berlin A.M."/>
            <person name="Chapman S.B."/>
            <person name="Gainer-Dewar J."/>
            <person name="Goldberg J."/>
            <person name="Griggs A."/>
            <person name="Gujja S."/>
            <person name="Hansen M."/>
            <person name="Howarth C."/>
            <person name="Imamovic A."/>
            <person name="Ireland A."/>
            <person name="Larimer J."/>
            <person name="McCowan C."/>
            <person name="Murphy C."/>
            <person name="Pearson M."/>
            <person name="Poon T.W."/>
            <person name="Priest M."/>
            <person name="Roberts A."/>
            <person name="Saif S."/>
            <person name="Shea T."/>
            <person name="Sisk P."/>
            <person name="Sykes S."/>
            <person name="Wortman J."/>
            <person name="Nusbaum C."/>
            <person name="Birren B."/>
        </authorList>
    </citation>
    <scope>NUCLEOTIDE SEQUENCE [LARGE SCALE GENOMIC DNA]</scope>
    <source>
        <strain evidence="12 13">CBS 606.96</strain>
    </source>
</reference>
<dbReference type="GO" id="GO:0034271">
    <property type="term" value="C:phosphatidylinositol 3-kinase complex, class III, type I"/>
    <property type="evidence" value="ECO:0007669"/>
    <property type="project" value="TreeGrafter"/>
</dbReference>
<evidence type="ECO:0000256" key="4">
    <source>
        <dbReference type="ARBA" id="ARBA00022679"/>
    </source>
</evidence>
<dbReference type="SUPFAM" id="SSF50978">
    <property type="entry name" value="WD40 repeat-like"/>
    <property type="match status" value="1"/>
</dbReference>
<dbReference type="GeneID" id="19164610"/>
<gene>
    <name evidence="12" type="ORF">A1O3_00470</name>
</gene>
<keyword evidence="2" id="KW-0723">Serine/threonine-protein kinase</keyword>
<dbReference type="FunFam" id="1.10.510.10:FF:000497">
    <property type="entry name" value="Phosphoinositide 3-kinase regulatory subunit"/>
    <property type="match status" value="1"/>
</dbReference>
<dbReference type="InterPro" id="IPR001680">
    <property type="entry name" value="WD40_rpt"/>
</dbReference>
<keyword evidence="6" id="KW-0547">Nucleotide-binding</keyword>
<keyword evidence="8" id="KW-0067">ATP-binding</keyword>
<keyword evidence="3 9" id="KW-0853">WD repeat</keyword>
<dbReference type="HOGENOM" id="CLU_001696_0_1_1"/>
<dbReference type="eggNOG" id="KOG1240">
    <property type="taxonomic scope" value="Eukaryota"/>
</dbReference>
<dbReference type="InterPro" id="IPR015943">
    <property type="entry name" value="WD40/YVTN_repeat-like_dom_sf"/>
</dbReference>
<dbReference type="InterPro" id="IPR016024">
    <property type="entry name" value="ARM-type_fold"/>
</dbReference>
<evidence type="ECO:0000256" key="10">
    <source>
        <dbReference type="SAM" id="MobiDB-lite"/>
    </source>
</evidence>
<dbReference type="PANTHER" id="PTHR17583">
    <property type="entry name" value="PHOSPHOINOSITIDE 3-KINASE REGULATORY SUBUNIT 4"/>
    <property type="match status" value="1"/>
</dbReference>
<evidence type="ECO:0000256" key="2">
    <source>
        <dbReference type="ARBA" id="ARBA00022527"/>
    </source>
</evidence>
<feature type="compositionally biased region" description="Basic and acidic residues" evidence="10">
    <location>
        <begin position="1560"/>
        <end position="1574"/>
    </location>
</feature>
<dbReference type="Pfam" id="PF22956">
    <property type="entry name" value="VPS15-like_hel"/>
    <property type="match status" value="1"/>
</dbReference>
<dbReference type="SMART" id="SM00220">
    <property type="entry name" value="S_TKc"/>
    <property type="match status" value="1"/>
</dbReference>
<dbReference type="Gene3D" id="1.25.10.10">
    <property type="entry name" value="Leucine-rich Repeat Variant"/>
    <property type="match status" value="2"/>
</dbReference>
<evidence type="ECO:0000256" key="3">
    <source>
        <dbReference type="ARBA" id="ARBA00022574"/>
    </source>
</evidence>
<dbReference type="GO" id="GO:0006623">
    <property type="term" value="P:protein targeting to vacuole"/>
    <property type="evidence" value="ECO:0007669"/>
    <property type="project" value="TreeGrafter"/>
</dbReference>
<feature type="repeat" description="WD" evidence="9">
    <location>
        <begin position="1132"/>
        <end position="1164"/>
    </location>
</feature>
<dbReference type="PANTHER" id="PTHR17583:SF0">
    <property type="entry name" value="PHOSPHOINOSITIDE 3-KINASE REGULATORY SUBUNIT 4"/>
    <property type="match status" value="1"/>
</dbReference>
<dbReference type="InterPro" id="IPR011009">
    <property type="entry name" value="Kinase-like_dom_sf"/>
</dbReference>
<dbReference type="EC" id="2.7.11.1" evidence="1"/>
<evidence type="ECO:0000256" key="1">
    <source>
        <dbReference type="ARBA" id="ARBA00012513"/>
    </source>
</evidence>
<dbReference type="GO" id="GO:0034272">
    <property type="term" value="C:phosphatidylinositol 3-kinase complex, class III, type II"/>
    <property type="evidence" value="ECO:0007669"/>
    <property type="project" value="TreeGrafter"/>
</dbReference>
<dbReference type="PROSITE" id="PS50011">
    <property type="entry name" value="PROTEIN_KINASE_DOM"/>
    <property type="match status" value="1"/>
</dbReference>
<comment type="caution">
    <text evidence="12">The sequence shown here is derived from an EMBL/GenBank/DDBJ whole genome shotgun (WGS) entry which is preliminary data.</text>
</comment>
<dbReference type="PROSITE" id="PS50082">
    <property type="entry name" value="WD_REPEATS_2"/>
    <property type="match status" value="1"/>
</dbReference>
<dbReference type="Gene3D" id="1.10.510.10">
    <property type="entry name" value="Transferase(Phosphotransferase) domain 1"/>
    <property type="match status" value="1"/>
</dbReference>
<dbReference type="GO" id="GO:0045324">
    <property type="term" value="P:late endosome to vacuole transport"/>
    <property type="evidence" value="ECO:0007669"/>
    <property type="project" value="InterPro"/>
</dbReference>
<dbReference type="SUPFAM" id="SSF48371">
    <property type="entry name" value="ARM repeat"/>
    <property type="match status" value="1"/>
</dbReference>
<dbReference type="GO" id="GO:0005524">
    <property type="term" value="F:ATP binding"/>
    <property type="evidence" value="ECO:0007669"/>
    <property type="project" value="UniProtKB-KW"/>
</dbReference>
<keyword evidence="7 12" id="KW-0418">Kinase</keyword>
<feature type="region of interest" description="Disordered" evidence="10">
    <location>
        <begin position="785"/>
        <end position="806"/>
    </location>
</feature>
<evidence type="ECO:0000313" key="12">
    <source>
        <dbReference type="EMBL" id="EXJ91920.1"/>
    </source>
</evidence>
<feature type="compositionally biased region" description="Polar residues" evidence="10">
    <location>
        <begin position="1595"/>
        <end position="1618"/>
    </location>
</feature>
<evidence type="ECO:0000256" key="8">
    <source>
        <dbReference type="ARBA" id="ARBA00022840"/>
    </source>
</evidence>
<protein>
    <recommendedName>
        <fullName evidence="1">non-specific serine/threonine protein kinase</fullName>
        <ecNumber evidence="1">2.7.11.1</ecNumber>
    </recommendedName>
</protein>
<feature type="region of interest" description="Disordered" evidence="10">
    <location>
        <begin position="1079"/>
        <end position="1119"/>
    </location>
</feature>
<feature type="compositionally biased region" description="Polar residues" evidence="10">
    <location>
        <begin position="1238"/>
        <end position="1247"/>
    </location>
</feature>
<evidence type="ECO:0000256" key="5">
    <source>
        <dbReference type="ARBA" id="ARBA00022737"/>
    </source>
</evidence>
<feature type="region of interest" description="Disordered" evidence="10">
    <location>
        <begin position="895"/>
        <end position="966"/>
    </location>
</feature>
<keyword evidence="13" id="KW-1185">Reference proteome</keyword>